<keyword evidence="3" id="KW-1185">Reference proteome</keyword>
<feature type="compositionally biased region" description="Acidic residues" evidence="1">
    <location>
        <begin position="38"/>
        <end position="59"/>
    </location>
</feature>
<evidence type="ECO:0000313" key="3">
    <source>
        <dbReference type="Proteomes" id="UP001217918"/>
    </source>
</evidence>
<name>A0AAD9HXD7_9PEZI</name>
<dbReference type="Proteomes" id="UP001217918">
    <property type="component" value="Unassembled WGS sequence"/>
</dbReference>
<dbReference type="AlphaFoldDB" id="A0AAD9HXD7"/>
<sequence>MSDKATSEDVPTGEVQDDSYVSRPGHKNEPVPVSSDAEVVEDPIDGESADSDAQLETDERDAIDKSNIVEERTRGAKPAGGYREPGDEEGLPTDDGTSST</sequence>
<feature type="region of interest" description="Disordered" evidence="1">
    <location>
        <begin position="1"/>
        <end position="100"/>
    </location>
</feature>
<comment type="caution">
    <text evidence="2">The sequence shown here is derived from an EMBL/GenBank/DDBJ whole genome shotgun (WGS) entry which is preliminary data.</text>
</comment>
<organism evidence="2 3">
    <name type="scientific">Phyllachora maydis</name>
    <dbReference type="NCBI Taxonomy" id="1825666"/>
    <lineage>
        <taxon>Eukaryota</taxon>
        <taxon>Fungi</taxon>
        <taxon>Dikarya</taxon>
        <taxon>Ascomycota</taxon>
        <taxon>Pezizomycotina</taxon>
        <taxon>Sordariomycetes</taxon>
        <taxon>Sordariomycetidae</taxon>
        <taxon>Phyllachorales</taxon>
        <taxon>Phyllachoraceae</taxon>
        <taxon>Phyllachora</taxon>
    </lineage>
</organism>
<dbReference type="EMBL" id="JAQQPM010000001">
    <property type="protein sequence ID" value="KAK2066729.1"/>
    <property type="molecule type" value="Genomic_DNA"/>
</dbReference>
<gene>
    <name evidence="2" type="ORF">P8C59_000519</name>
</gene>
<feature type="compositionally biased region" description="Basic and acidic residues" evidence="1">
    <location>
        <begin position="60"/>
        <end position="74"/>
    </location>
</feature>
<accession>A0AAD9HXD7</accession>
<reference evidence="2" key="1">
    <citation type="journal article" date="2023" name="Mol. Plant Microbe Interact.">
        <title>Elucidating the Obligate Nature and Biological Capacity of an Invasive Fungal Corn Pathogen.</title>
        <authorList>
            <person name="MacCready J.S."/>
            <person name="Roggenkamp E.M."/>
            <person name="Gdanetz K."/>
            <person name="Chilvers M.I."/>
        </authorList>
    </citation>
    <scope>NUCLEOTIDE SEQUENCE</scope>
    <source>
        <strain evidence="2">PM02</strain>
    </source>
</reference>
<proteinExistence type="predicted"/>
<protein>
    <recommendedName>
        <fullName evidence="4">Histone chaperone domain-containing protein</fullName>
    </recommendedName>
</protein>
<evidence type="ECO:0000256" key="1">
    <source>
        <dbReference type="SAM" id="MobiDB-lite"/>
    </source>
</evidence>
<evidence type="ECO:0008006" key="4">
    <source>
        <dbReference type="Google" id="ProtNLM"/>
    </source>
</evidence>
<evidence type="ECO:0000313" key="2">
    <source>
        <dbReference type="EMBL" id="KAK2066729.1"/>
    </source>
</evidence>